<accession>A0A540L2Q1</accession>
<dbReference type="PROSITE" id="PS51032">
    <property type="entry name" value="AP2_ERF"/>
    <property type="match status" value="1"/>
</dbReference>
<evidence type="ECO:0000256" key="4">
    <source>
        <dbReference type="ARBA" id="ARBA00023163"/>
    </source>
</evidence>
<feature type="domain" description="AP2/ERF" evidence="6">
    <location>
        <begin position="1"/>
        <end position="55"/>
    </location>
</feature>
<dbReference type="GO" id="GO:0005634">
    <property type="term" value="C:nucleus"/>
    <property type="evidence" value="ECO:0007669"/>
    <property type="project" value="UniProtKB-SubCell"/>
</dbReference>
<evidence type="ECO:0000256" key="5">
    <source>
        <dbReference type="ARBA" id="ARBA00023242"/>
    </source>
</evidence>
<dbReference type="STRING" id="106549.A0A540L2Q1"/>
<dbReference type="GO" id="GO:0003677">
    <property type="term" value="F:DNA binding"/>
    <property type="evidence" value="ECO:0007669"/>
    <property type="project" value="UniProtKB-KW"/>
</dbReference>
<dbReference type="Proteomes" id="UP000315295">
    <property type="component" value="Unassembled WGS sequence"/>
</dbReference>
<dbReference type="PANTHER" id="PTHR32467">
    <property type="entry name" value="AP2-LIKE ETHYLENE-RESPONSIVE TRANSCRIPTION FACTOR"/>
    <property type="match status" value="1"/>
</dbReference>
<evidence type="ECO:0000313" key="8">
    <source>
        <dbReference type="Proteomes" id="UP000315295"/>
    </source>
</evidence>
<keyword evidence="8" id="KW-1185">Reference proteome</keyword>
<dbReference type="EMBL" id="VIEB01000795">
    <property type="protein sequence ID" value="TQD80774.1"/>
    <property type="molecule type" value="Genomic_DNA"/>
</dbReference>
<reference evidence="7 8" key="1">
    <citation type="journal article" date="2019" name="G3 (Bethesda)">
        <title>Sequencing of a Wild Apple (Malus baccata) Genome Unravels the Differences Between Cultivated and Wild Apple Species Regarding Disease Resistance and Cold Tolerance.</title>
        <authorList>
            <person name="Chen X."/>
        </authorList>
    </citation>
    <scope>NUCLEOTIDE SEQUENCE [LARGE SCALE GENOMIC DNA]</scope>
    <source>
        <strain evidence="8">cv. Shandingzi</strain>
        <tissue evidence="7">Leaves</tissue>
    </source>
</reference>
<organism evidence="7 8">
    <name type="scientific">Malus baccata</name>
    <name type="common">Siberian crab apple</name>
    <name type="synonym">Pyrus baccata</name>
    <dbReference type="NCBI Taxonomy" id="106549"/>
    <lineage>
        <taxon>Eukaryota</taxon>
        <taxon>Viridiplantae</taxon>
        <taxon>Streptophyta</taxon>
        <taxon>Embryophyta</taxon>
        <taxon>Tracheophyta</taxon>
        <taxon>Spermatophyta</taxon>
        <taxon>Magnoliopsida</taxon>
        <taxon>eudicotyledons</taxon>
        <taxon>Gunneridae</taxon>
        <taxon>Pentapetalae</taxon>
        <taxon>rosids</taxon>
        <taxon>fabids</taxon>
        <taxon>Rosales</taxon>
        <taxon>Rosaceae</taxon>
        <taxon>Amygdaloideae</taxon>
        <taxon>Maleae</taxon>
        <taxon>Malus</taxon>
    </lineage>
</organism>
<sequence length="209" mass="23205">MTRHHQHGRWQARIGRVAGNKDLYLGTFGTQEEAAEAYDIAAIKFRGANAVTNFDITKYDVEKIMSSNTLLAGEFARRAKVIEPNIAAPAIEYNPPTQNNAEVNQPEINNGNSLDWKMALYQSAAQQQADSCANNLPVNMLPVAYPNQSHGQSSYSSNDLPKSVVMTLRPGSTVKSMDFHPMQQILLLVGTNMGDVMLYELPSHEKDFY</sequence>
<keyword evidence="2" id="KW-0805">Transcription regulation</keyword>
<proteinExistence type="predicted"/>
<dbReference type="CDD" id="cd00018">
    <property type="entry name" value="AP2"/>
    <property type="match status" value="1"/>
</dbReference>
<keyword evidence="3" id="KW-0238">DNA-binding</keyword>
<evidence type="ECO:0000313" key="7">
    <source>
        <dbReference type="EMBL" id="TQD80774.1"/>
    </source>
</evidence>
<dbReference type="InterPro" id="IPR016177">
    <property type="entry name" value="DNA-bd_dom_sf"/>
</dbReference>
<dbReference type="PANTHER" id="PTHR32467:SF157">
    <property type="entry name" value="AP2-LIKE ETHYLENE-RESPONSIVE TRANSCRIPTION FACTOR CRL5"/>
    <property type="match status" value="1"/>
</dbReference>
<dbReference type="SUPFAM" id="SSF54171">
    <property type="entry name" value="DNA-binding domain"/>
    <property type="match status" value="1"/>
</dbReference>
<protein>
    <recommendedName>
        <fullName evidence="6">AP2/ERF domain-containing protein</fullName>
    </recommendedName>
</protein>
<evidence type="ECO:0000256" key="3">
    <source>
        <dbReference type="ARBA" id="ARBA00023125"/>
    </source>
</evidence>
<dbReference type="GO" id="GO:0003700">
    <property type="term" value="F:DNA-binding transcription factor activity"/>
    <property type="evidence" value="ECO:0007669"/>
    <property type="project" value="InterPro"/>
</dbReference>
<keyword evidence="5" id="KW-0539">Nucleus</keyword>
<comment type="caution">
    <text evidence="7">The sequence shown here is derived from an EMBL/GenBank/DDBJ whole genome shotgun (WGS) entry which is preliminary data.</text>
</comment>
<evidence type="ECO:0000259" key="6">
    <source>
        <dbReference type="PROSITE" id="PS51032"/>
    </source>
</evidence>
<dbReference type="Gene3D" id="3.30.730.10">
    <property type="entry name" value="AP2/ERF domain"/>
    <property type="match status" value="1"/>
</dbReference>
<evidence type="ECO:0000256" key="2">
    <source>
        <dbReference type="ARBA" id="ARBA00023015"/>
    </source>
</evidence>
<dbReference type="SMART" id="SM00380">
    <property type="entry name" value="AP2"/>
    <property type="match status" value="1"/>
</dbReference>
<evidence type="ECO:0000256" key="1">
    <source>
        <dbReference type="ARBA" id="ARBA00004123"/>
    </source>
</evidence>
<dbReference type="InterPro" id="IPR036955">
    <property type="entry name" value="AP2/ERF_dom_sf"/>
</dbReference>
<name>A0A540L2Q1_MALBA</name>
<dbReference type="AlphaFoldDB" id="A0A540L2Q1"/>
<gene>
    <name evidence="7" type="ORF">C1H46_033691</name>
</gene>
<keyword evidence="4" id="KW-0804">Transcription</keyword>
<dbReference type="InterPro" id="IPR001471">
    <property type="entry name" value="AP2/ERF_dom"/>
</dbReference>
<comment type="subcellular location">
    <subcellularLocation>
        <location evidence="1">Nucleus</location>
    </subcellularLocation>
</comment>